<protein>
    <recommendedName>
        <fullName evidence="4">DUF4219 domain-containing protein</fullName>
    </recommendedName>
</protein>
<organism evidence="2 3">
    <name type="scientific">Caerostris darwini</name>
    <dbReference type="NCBI Taxonomy" id="1538125"/>
    <lineage>
        <taxon>Eukaryota</taxon>
        <taxon>Metazoa</taxon>
        <taxon>Ecdysozoa</taxon>
        <taxon>Arthropoda</taxon>
        <taxon>Chelicerata</taxon>
        <taxon>Arachnida</taxon>
        <taxon>Araneae</taxon>
        <taxon>Araneomorphae</taxon>
        <taxon>Entelegynae</taxon>
        <taxon>Araneoidea</taxon>
        <taxon>Araneidae</taxon>
        <taxon>Caerostris</taxon>
    </lineage>
</organism>
<dbReference type="Proteomes" id="UP001054837">
    <property type="component" value="Unassembled WGS sequence"/>
</dbReference>
<gene>
    <name evidence="2" type="primary">AVEN_86115_1</name>
    <name evidence="2" type="ORF">CDAR_309971</name>
</gene>
<evidence type="ECO:0000256" key="1">
    <source>
        <dbReference type="SAM" id="MobiDB-lite"/>
    </source>
</evidence>
<dbReference type="EMBL" id="BPLQ01013804">
    <property type="protein sequence ID" value="GIY74955.1"/>
    <property type="molecule type" value="Genomic_DNA"/>
</dbReference>
<feature type="compositionally biased region" description="Basic and acidic residues" evidence="1">
    <location>
        <begin position="44"/>
        <end position="64"/>
    </location>
</feature>
<feature type="compositionally biased region" description="Basic and acidic residues" evidence="1">
    <location>
        <begin position="80"/>
        <end position="97"/>
    </location>
</feature>
<reference evidence="2 3" key="1">
    <citation type="submission" date="2021-06" db="EMBL/GenBank/DDBJ databases">
        <title>Caerostris darwini draft genome.</title>
        <authorList>
            <person name="Kono N."/>
            <person name="Arakawa K."/>
        </authorList>
    </citation>
    <scope>NUCLEOTIDE SEQUENCE [LARGE SCALE GENOMIC DNA]</scope>
</reference>
<sequence>MDPIGTERFPLLNQTNWSTWKENMRFLLMDHGCWSFIDGSEPKLEETSTRRERSEYTQRQDQFRLNEPLASYACDDDSNDSNRPEKITISDDLDKSIPDTSSSNLKPCSSIPFYREAALRKNEGRYDVYYRVKGQKSPGTLEGPLKSPQSDKWQETMADEIQVMKDREAGEVATRS</sequence>
<feature type="region of interest" description="Disordered" evidence="1">
    <location>
        <begin position="44"/>
        <end position="103"/>
    </location>
</feature>
<comment type="caution">
    <text evidence="2">The sequence shown here is derived from an EMBL/GenBank/DDBJ whole genome shotgun (WGS) entry which is preliminary data.</text>
</comment>
<dbReference type="AlphaFoldDB" id="A0AAV4W0E7"/>
<name>A0AAV4W0E7_9ARAC</name>
<evidence type="ECO:0000313" key="3">
    <source>
        <dbReference type="Proteomes" id="UP001054837"/>
    </source>
</evidence>
<proteinExistence type="predicted"/>
<evidence type="ECO:0008006" key="4">
    <source>
        <dbReference type="Google" id="ProtNLM"/>
    </source>
</evidence>
<evidence type="ECO:0000313" key="2">
    <source>
        <dbReference type="EMBL" id="GIY74955.1"/>
    </source>
</evidence>
<accession>A0AAV4W0E7</accession>
<feature type="region of interest" description="Disordered" evidence="1">
    <location>
        <begin position="134"/>
        <end position="156"/>
    </location>
</feature>
<keyword evidence="3" id="KW-1185">Reference proteome</keyword>